<dbReference type="SUPFAM" id="SSF49899">
    <property type="entry name" value="Concanavalin A-like lectins/glucanases"/>
    <property type="match status" value="1"/>
</dbReference>
<proteinExistence type="predicted"/>
<accession>A0A813FJH4</accession>
<comment type="caution">
    <text evidence="3">The sequence shown here is derived from an EMBL/GenBank/DDBJ whole genome shotgun (WGS) entry which is preliminary data.</text>
</comment>
<gene>
    <name evidence="3" type="ORF">PGLA1383_LOCUS30400</name>
</gene>
<name>A0A813FJH4_POLGL</name>
<dbReference type="Proteomes" id="UP000654075">
    <property type="component" value="Unassembled WGS sequence"/>
</dbReference>
<organism evidence="3 4">
    <name type="scientific">Polarella glacialis</name>
    <name type="common">Dinoflagellate</name>
    <dbReference type="NCBI Taxonomy" id="89957"/>
    <lineage>
        <taxon>Eukaryota</taxon>
        <taxon>Sar</taxon>
        <taxon>Alveolata</taxon>
        <taxon>Dinophyceae</taxon>
        <taxon>Suessiales</taxon>
        <taxon>Suessiaceae</taxon>
        <taxon>Polarella</taxon>
    </lineage>
</organism>
<dbReference type="EMBL" id="CAJNNV010025134">
    <property type="protein sequence ID" value="CAE8612608.1"/>
    <property type="molecule type" value="Genomic_DNA"/>
</dbReference>
<evidence type="ECO:0000313" key="3">
    <source>
        <dbReference type="EMBL" id="CAE8612608.1"/>
    </source>
</evidence>
<dbReference type="OrthoDB" id="433118at2759"/>
<sequence length="298" mass="32718">MKSNAGKFEPYGEVYEGMPGAVITCLLDRREPRRSTISFCLNGMHLGVAFRLPAWLAEVPLFPAICGREDWRAACRFRDLHFSHGGFRDLDEASSAHLAASHGSDVTAVFAAAPLVDLRELREFDVPDENLVELQNVKGKPIAGDELRRSLLHEHAIINDDIQTKYSADGCMVVVAFTSHRVARSVVAAPPLDLKAFLRPDFSAAAQSLLASQRPTKAATTDAVARRLIAAALDRDSLLSRKQLRQIRAQPVQGGGSFGREPSPSAASGSGLRRPPPDWRRLPEESVRLRRLQLNALQ</sequence>
<feature type="compositionally biased region" description="Basic and acidic residues" evidence="1">
    <location>
        <begin position="275"/>
        <end position="284"/>
    </location>
</feature>
<dbReference type="InterPro" id="IPR043136">
    <property type="entry name" value="B30.2/SPRY_sf"/>
</dbReference>
<dbReference type="Pfam" id="PF00622">
    <property type="entry name" value="SPRY"/>
    <property type="match status" value="1"/>
</dbReference>
<dbReference type="InterPro" id="IPR013320">
    <property type="entry name" value="ConA-like_dom_sf"/>
</dbReference>
<feature type="domain" description="SPRY" evidence="2">
    <location>
        <begin position="3"/>
        <end position="76"/>
    </location>
</feature>
<dbReference type="Gene3D" id="2.60.120.920">
    <property type="match status" value="1"/>
</dbReference>
<keyword evidence="4" id="KW-1185">Reference proteome</keyword>
<protein>
    <recommendedName>
        <fullName evidence="2">SPRY domain-containing protein</fullName>
    </recommendedName>
</protein>
<dbReference type="InterPro" id="IPR003877">
    <property type="entry name" value="SPRY_dom"/>
</dbReference>
<dbReference type="AlphaFoldDB" id="A0A813FJH4"/>
<evidence type="ECO:0000259" key="2">
    <source>
        <dbReference type="Pfam" id="PF00622"/>
    </source>
</evidence>
<reference evidence="3" key="1">
    <citation type="submission" date="2021-02" db="EMBL/GenBank/DDBJ databases">
        <authorList>
            <person name="Dougan E. K."/>
            <person name="Rhodes N."/>
            <person name="Thang M."/>
            <person name="Chan C."/>
        </authorList>
    </citation>
    <scope>NUCLEOTIDE SEQUENCE</scope>
</reference>
<evidence type="ECO:0000313" key="4">
    <source>
        <dbReference type="Proteomes" id="UP000654075"/>
    </source>
</evidence>
<evidence type="ECO:0000256" key="1">
    <source>
        <dbReference type="SAM" id="MobiDB-lite"/>
    </source>
</evidence>
<feature type="region of interest" description="Disordered" evidence="1">
    <location>
        <begin position="250"/>
        <end position="284"/>
    </location>
</feature>